<sequence>MHEITHLSPEHMTAAQRRCEIASLLANGLIRLRSADGPVARENGFELAFSGHQRVHSHPVHKE</sequence>
<name>A0A369XLX7_9PROT</name>
<dbReference type="Proteomes" id="UP000253831">
    <property type="component" value="Unassembled WGS sequence"/>
</dbReference>
<comment type="caution">
    <text evidence="1">The sequence shown here is derived from an EMBL/GenBank/DDBJ whole genome shotgun (WGS) entry which is preliminary data.</text>
</comment>
<dbReference type="AlphaFoldDB" id="A0A369XLX7"/>
<protein>
    <submittedName>
        <fullName evidence="1">Uncharacterized protein</fullName>
    </submittedName>
</protein>
<evidence type="ECO:0000313" key="2">
    <source>
        <dbReference type="Proteomes" id="UP000253831"/>
    </source>
</evidence>
<gene>
    <name evidence="1" type="ORF">DVS81_16425</name>
</gene>
<evidence type="ECO:0000313" key="1">
    <source>
        <dbReference type="EMBL" id="RDE49459.1"/>
    </source>
</evidence>
<organism evidence="1 2">
    <name type="scientific">Candidatus Accumulibacter meliphilus</name>
    <dbReference type="NCBI Taxonomy" id="2211374"/>
    <lineage>
        <taxon>Bacteria</taxon>
        <taxon>Pseudomonadati</taxon>
        <taxon>Pseudomonadota</taxon>
        <taxon>Betaproteobacteria</taxon>
        <taxon>Candidatus Accumulibacter</taxon>
    </lineage>
</organism>
<proteinExistence type="predicted"/>
<reference evidence="1 2" key="1">
    <citation type="submission" date="2018-05" db="EMBL/GenBank/DDBJ databases">
        <title>Integrated omic analyses show evidence that a Ca. Accumulibacter phosphatis strain performs denitrification under micro-aerobic conditions.</title>
        <authorList>
            <person name="Camejo P.Y."/>
            <person name="Katherine M.D."/>
            <person name="Daniel N.R."/>
        </authorList>
    </citation>
    <scope>NUCLEOTIDE SEQUENCE [LARGE SCALE GENOMIC DNA]</scope>
    <source>
        <strain evidence="1">UW-LDO-IC</strain>
    </source>
</reference>
<dbReference type="EMBL" id="QPGA01000041">
    <property type="protein sequence ID" value="RDE49459.1"/>
    <property type="molecule type" value="Genomic_DNA"/>
</dbReference>
<accession>A0A369XLX7</accession>